<evidence type="ECO:0008006" key="4">
    <source>
        <dbReference type="Google" id="ProtNLM"/>
    </source>
</evidence>
<keyword evidence="3" id="KW-1185">Reference proteome</keyword>
<dbReference type="Proteomes" id="UP000299102">
    <property type="component" value="Unassembled WGS sequence"/>
</dbReference>
<dbReference type="AlphaFoldDB" id="A0A4C1VLX1"/>
<comment type="caution">
    <text evidence="2">The sequence shown here is derived from an EMBL/GenBank/DDBJ whole genome shotgun (WGS) entry which is preliminary data.</text>
</comment>
<evidence type="ECO:0000256" key="1">
    <source>
        <dbReference type="SAM" id="SignalP"/>
    </source>
</evidence>
<feature type="chain" id="PRO_5020025825" description="Secreted protein" evidence="1">
    <location>
        <begin position="20"/>
        <end position="77"/>
    </location>
</feature>
<proteinExistence type="predicted"/>
<evidence type="ECO:0000313" key="3">
    <source>
        <dbReference type="Proteomes" id="UP000299102"/>
    </source>
</evidence>
<accession>A0A4C1VLX1</accession>
<protein>
    <recommendedName>
        <fullName evidence="4">Secreted protein</fullName>
    </recommendedName>
</protein>
<evidence type="ECO:0000313" key="2">
    <source>
        <dbReference type="EMBL" id="GBP39530.1"/>
    </source>
</evidence>
<gene>
    <name evidence="2" type="ORF">EVAR_32464_1</name>
</gene>
<name>A0A4C1VLX1_EUMVA</name>
<feature type="signal peptide" evidence="1">
    <location>
        <begin position="1"/>
        <end position="19"/>
    </location>
</feature>
<dbReference type="EMBL" id="BGZK01000367">
    <property type="protein sequence ID" value="GBP39530.1"/>
    <property type="molecule type" value="Genomic_DNA"/>
</dbReference>
<sequence length="77" mass="8688">MVPTVYLTISISILLLARPELFPNAHFLVTHEDRFAVCVSQCPPAVKRRRTYVQSRSETDVPSDDLRPTVTCSLELS</sequence>
<keyword evidence="1" id="KW-0732">Signal</keyword>
<reference evidence="2 3" key="1">
    <citation type="journal article" date="2019" name="Commun. Biol.">
        <title>The bagworm genome reveals a unique fibroin gene that provides high tensile strength.</title>
        <authorList>
            <person name="Kono N."/>
            <person name="Nakamura H."/>
            <person name="Ohtoshi R."/>
            <person name="Tomita M."/>
            <person name="Numata K."/>
            <person name="Arakawa K."/>
        </authorList>
    </citation>
    <scope>NUCLEOTIDE SEQUENCE [LARGE SCALE GENOMIC DNA]</scope>
</reference>
<organism evidence="2 3">
    <name type="scientific">Eumeta variegata</name>
    <name type="common">Bagworm moth</name>
    <name type="synonym">Eumeta japonica</name>
    <dbReference type="NCBI Taxonomy" id="151549"/>
    <lineage>
        <taxon>Eukaryota</taxon>
        <taxon>Metazoa</taxon>
        <taxon>Ecdysozoa</taxon>
        <taxon>Arthropoda</taxon>
        <taxon>Hexapoda</taxon>
        <taxon>Insecta</taxon>
        <taxon>Pterygota</taxon>
        <taxon>Neoptera</taxon>
        <taxon>Endopterygota</taxon>
        <taxon>Lepidoptera</taxon>
        <taxon>Glossata</taxon>
        <taxon>Ditrysia</taxon>
        <taxon>Tineoidea</taxon>
        <taxon>Psychidae</taxon>
        <taxon>Oiketicinae</taxon>
        <taxon>Eumeta</taxon>
    </lineage>
</organism>